<proteinExistence type="predicted"/>
<dbReference type="InterPro" id="IPR050491">
    <property type="entry name" value="AmpC-like"/>
</dbReference>
<dbReference type="PANTHER" id="PTHR46825:SF11">
    <property type="entry name" value="PENICILLIN-BINDING PROTEIN 4"/>
    <property type="match status" value="1"/>
</dbReference>
<dbReference type="EC" id="3.1.1.103" evidence="4"/>
<reference evidence="4 5" key="1">
    <citation type="submission" date="2023-08" db="EMBL/GenBank/DDBJ databases">
        <title>Nocardioides seae sp. nov., a bacterium isolated from a soil.</title>
        <authorList>
            <person name="Wang X."/>
        </authorList>
    </citation>
    <scope>NUCLEOTIDE SEQUENCE [LARGE SCALE GENOMIC DNA]</scope>
    <source>
        <strain evidence="4 5">YZH12</strain>
    </source>
</reference>
<evidence type="ECO:0000313" key="5">
    <source>
        <dbReference type="Proteomes" id="UP001268542"/>
    </source>
</evidence>
<organism evidence="4 5">
    <name type="scientific">Nocardioides imazamoxiresistens</name>
    <dbReference type="NCBI Taxonomy" id="3231893"/>
    <lineage>
        <taxon>Bacteria</taxon>
        <taxon>Bacillati</taxon>
        <taxon>Actinomycetota</taxon>
        <taxon>Actinomycetes</taxon>
        <taxon>Propionibacteriales</taxon>
        <taxon>Nocardioidaceae</taxon>
        <taxon>Nocardioides</taxon>
    </lineage>
</organism>
<dbReference type="InterPro" id="IPR001466">
    <property type="entry name" value="Beta-lactam-related"/>
</dbReference>
<keyword evidence="5" id="KW-1185">Reference proteome</keyword>
<dbReference type="RefSeq" id="WP_315732082.1">
    <property type="nucleotide sequence ID" value="NZ_JAVYII010000002.1"/>
</dbReference>
<protein>
    <submittedName>
        <fullName evidence="4">Serine hydrolase domain-containing protein</fullName>
        <ecNumber evidence="4">3.1.1.103</ecNumber>
    </submittedName>
</protein>
<dbReference type="PANTHER" id="PTHR46825">
    <property type="entry name" value="D-ALANYL-D-ALANINE-CARBOXYPEPTIDASE/ENDOPEPTIDASE AMPH"/>
    <property type="match status" value="1"/>
</dbReference>
<dbReference type="Gene3D" id="3.40.710.10">
    <property type="entry name" value="DD-peptidase/beta-lactamase superfamily"/>
    <property type="match status" value="1"/>
</dbReference>
<comment type="subcellular location">
    <subcellularLocation>
        <location evidence="1">Membrane</location>
    </subcellularLocation>
</comment>
<keyword evidence="4" id="KW-0378">Hydrolase</keyword>
<dbReference type="EMBL" id="JAVYII010000002">
    <property type="protein sequence ID" value="MDT9592659.1"/>
    <property type="molecule type" value="Genomic_DNA"/>
</dbReference>
<dbReference type="Proteomes" id="UP001268542">
    <property type="component" value="Unassembled WGS sequence"/>
</dbReference>
<sequence>MPQSDDPQVLHERATATGLSGVVRVDVGGEVLLERAYGLADRAHEVAATPEHRFGVASIAKGFTALAVGALVDDGVLDLDAPVRPVLDADLPLVDDAVTVAHLLSHTSGIGDYLDESEDDDPAHYVLTRPAHTLTDTEEYLPMLAPQPQVSAPGERFAYNNSGFVVLALVAQRVSGTPFADLVAQRVFAPAGMTRSGYPRMDEPAGDVATGYLDEGPRTNALHLPVVGSGDGGAVTTVGDLARFWSALTEHRIVSADVLARLVEPVSLVEDEGMRYGRGFWLGLDDDALVLEGCDAGVSARTRHHPGSGTTVTVLANTTSGAWPVIWGED</sequence>
<dbReference type="GO" id="GO:0016787">
    <property type="term" value="F:hydrolase activity"/>
    <property type="evidence" value="ECO:0007669"/>
    <property type="project" value="UniProtKB-KW"/>
</dbReference>
<comment type="caution">
    <text evidence="4">The sequence shown here is derived from an EMBL/GenBank/DDBJ whole genome shotgun (WGS) entry which is preliminary data.</text>
</comment>
<evidence type="ECO:0000256" key="1">
    <source>
        <dbReference type="ARBA" id="ARBA00004370"/>
    </source>
</evidence>
<keyword evidence="2" id="KW-0472">Membrane</keyword>
<evidence type="ECO:0000313" key="4">
    <source>
        <dbReference type="EMBL" id="MDT9592659.1"/>
    </source>
</evidence>
<evidence type="ECO:0000256" key="2">
    <source>
        <dbReference type="ARBA" id="ARBA00023136"/>
    </source>
</evidence>
<evidence type="ECO:0000259" key="3">
    <source>
        <dbReference type="Pfam" id="PF00144"/>
    </source>
</evidence>
<dbReference type="InterPro" id="IPR012338">
    <property type="entry name" value="Beta-lactam/transpept-like"/>
</dbReference>
<dbReference type="Pfam" id="PF00144">
    <property type="entry name" value="Beta-lactamase"/>
    <property type="match status" value="1"/>
</dbReference>
<feature type="domain" description="Beta-lactamase-related" evidence="3">
    <location>
        <begin position="19"/>
        <end position="315"/>
    </location>
</feature>
<gene>
    <name evidence="4" type="ORF">RDV89_06255</name>
</gene>
<dbReference type="SUPFAM" id="SSF56601">
    <property type="entry name" value="beta-lactamase/transpeptidase-like"/>
    <property type="match status" value="1"/>
</dbReference>
<name>A0ABU3PTU4_9ACTN</name>
<accession>A0ABU3PTU4</accession>